<dbReference type="InterPro" id="IPR029475">
    <property type="entry name" value="DUF6807"/>
</dbReference>
<accession>A0A6H9Z6T8</accession>
<organism evidence="1 2">
    <name type="scientific">Actinomadura rudentiformis</name>
    <dbReference type="NCBI Taxonomy" id="359158"/>
    <lineage>
        <taxon>Bacteria</taxon>
        <taxon>Bacillati</taxon>
        <taxon>Actinomycetota</taxon>
        <taxon>Actinomycetes</taxon>
        <taxon>Streptosporangiales</taxon>
        <taxon>Thermomonosporaceae</taxon>
        <taxon>Actinomadura</taxon>
    </lineage>
</organism>
<sequence length="305" mass="34036">MTLRLDRSDDAVSVCAGEVEILRYVHRPVMDPFEGPKPYLHPVRTLAGDVVTAYRPHDHRWHKGIQMTASHVSGQNFWGGGSYVRDQGYVDLPNVGTMRHEEFVEAASHDDGDRVQLVERLSWHTQGGEHWVDETRSLTVSDVERGSVAGAASYSLRFATSLRNVRGEPLVFGSPATNGRELAGYTGLFWRGSRAFTDGQVIAADGQGGPEMMGRRARWLAYVGRHDEVDRSSTLLFIDGPEGKAEPADWFVRTTPFAAVNPSFAFHRELTLAPGETLDLTYRIVVADGAWDRDRLETYVEAHPW</sequence>
<dbReference type="Proteomes" id="UP000468735">
    <property type="component" value="Unassembled WGS sequence"/>
</dbReference>
<gene>
    <name evidence="1" type="ORF">F8566_12270</name>
</gene>
<dbReference type="EMBL" id="WBMT01000005">
    <property type="protein sequence ID" value="KAB2349545.1"/>
    <property type="molecule type" value="Genomic_DNA"/>
</dbReference>
<keyword evidence="2" id="KW-1185">Reference proteome</keyword>
<reference evidence="1 2" key="1">
    <citation type="submission" date="2019-09" db="EMBL/GenBank/DDBJ databases">
        <title>Actinomadura physcomitrii sp. nov., a novel actinomycete isolated from moss [Physcomitrium sphaericum (Ludw) Fuernr].</title>
        <authorList>
            <person name="Zhuang X."/>
            <person name="Liu C."/>
        </authorList>
    </citation>
    <scope>NUCLEOTIDE SEQUENCE [LARGE SCALE GENOMIC DNA]</scope>
    <source>
        <strain evidence="1 2">HMC1</strain>
    </source>
</reference>
<dbReference type="AlphaFoldDB" id="A0A6H9Z6T8"/>
<protein>
    <submittedName>
        <fullName evidence="1">Oxidoreductase</fullName>
    </submittedName>
</protein>
<dbReference type="OrthoDB" id="9812981at2"/>
<dbReference type="Pfam" id="PF14100">
    <property type="entry name" value="DUF6807"/>
    <property type="match status" value="1"/>
</dbReference>
<evidence type="ECO:0000313" key="1">
    <source>
        <dbReference type="EMBL" id="KAB2349545.1"/>
    </source>
</evidence>
<name>A0A6H9Z6T8_9ACTN</name>
<evidence type="ECO:0000313" key="2">
    <source>
        <dbReference type="Proteomes" id="UP000468735"/>
    </source>
</evidence>
<comment type="caution">
    <text evidence="1">The sequence shown here is derived from an EMBL/GenBank/DDBJ whole genome shotgun (WGS) entry which is preliminary data.</text>
</comment>
<proteinExistence type="predicted"/>
<dbReference type="RefSeq" id="WP_151560314.1">
    <property type="nucleotide sequence ID" value="NZ_WBMT01000005.1"/>
</dbReference>